<accession>A0A382FQ79</accession>
<dbReference type="InterPro" id="IPR014729">
    <property type="entry name" value="Rossmann-like_a/b/a_fold"/>
</dbReference>
<reference evidence="2" key="1">
    <citation type="submission" date="2018-05" db="EMBL/GenBank/DDBJ databases">
        <authorList>
            <person name="Lanie J.A."/>
            <person name="Ng W.-L."/>
            <person name="Kazmierczak K.M."/>
            <person name="Andrzejewski T.M."/>
            <person name="Davidsen T.M."/>
            <person name="Wayne K.J."/>
            <person name="Tettelin H."/>
            <person name="Glass J.I."/>
            <person name="Rusch D."/>
            <person name="Podicherti R."/>
            <person name="Tsui H.-C.T."/>
            <person name="Winkler M.E."/>
        </authorList>
    </citation>
    <scope>NUCLEOTIDE SEQUENCE</scope>
</reference>
<feature type="domain" description="Cytidyltransferase-like" evidence="1">
    <location>
        <begin position="9"/>
        <end position="47"/>
    </location>
</feature>
<dbReference type="SUPFAM" id="SSF52374">
    <property type="entry name" value="Nucleotidylyl transferase"/>
    <property type="match status" value="1"/>
</dbReference>
<dbReference type="EMBL" id="UINC01051056">
    <property type="protein sequence ID" value="SVB64755.1"/>
    <property type="molecule type" value="Genomic_DNA"/>
</dbReference>
<dbReference type="AlphaFoldDB" id="A0A382FQ79"/>
<dbReference type="Pfam" id="PF01467">
    <property type="entry name" value="CTP_transf_like"/>
    <property type="match status" value="1"/>
</dbReference>
<dbReference type="InterPro" id="IPR004821">
    <property type="entry name" value="Cyt_trans-like"/>
</dbReference>
<evidence type="ECO:0000313" key="2">
    <source>
        <dbReference type="EMBL" id="SVB64755.1"/>
    </source>
</evidence>
<protein>
    <recommendedName>
        <fullName evidence="1">Cytidyltransferase-like domain-containing protein</fullName>
    </recommendedName>
</protein>
<dbReference type="NCBIfam" id="TIGR00125">
    <property type="entry name" value="cyt_tran_rel"/>
    <property type="match status" value="1"/>
</dbReference>
<dbReference type="GO" id="GO:0003824">
    <property type="term" value="F:catalytic activity"/>
    <property type="evidence" value="ECO:0007669"/>
    <property type="project" value="InterPro"/>
</dbReference>
<proteinExistence type="predicted"/>
<feature type="non-terminal residue" evidence="2">
    <location>
        <position position="56"/>
    </location>
</feature>
<dbReference type="Gene3D" id="3.40.50.620">
    <property type="entry name" value="HUPs"/>
    <property type="match status" value="1"/>
</dbReference>
<name>A0A382FQ79_9ZZZZ</name>
<organism evidence="2">
    <name type="scientific">marine metagenome</name>
    <dbReference type="NCBI Taxonomy" id="408172"/>
    <lineage>
        <taxon>unclassified sequences</taxon>
        <taxon>metagenomes</taxon>
        <taxon>ecological metagenomes</taxon>
    </lineage>
</organism>
<gene>
    <name evidence="2" type="ORF">METZ01_LOCUS217609</name>
</gene>
<evidence type="ECO:0000259" key="1">
    <source>
        <dbReference type="Pfam" id="PF01467"/>
    </source>
</evidence>
<sequence>MDKIESVVVSGGFDPLHVGHSRMFQEAAKLASKLIVIVNNDDFLMQKKGYVFMPID</sequence>